<evidence type="ECO:0000313" key="3">
    <source>
        <dbReference type="Proteomes" id="UP001151133"/>
    </source>
</evidence>
<reference evidence="2" key="1">
    <citation type="submission" date="2022-10" db="EMBL/GenBank/DDBJ databases">
        <title>Two novel species of Flavobacterium.</title>
        <authorList>
            <person name="Liu Q."/>
            <person name="Xin Y.-H."/>
        </authorList>
    </citation>
    <scope>NUCLEOTIDE SEQUENCE</scope>
    <source>
        <strain evidence="2">LS1R47</strain>
    </source>
</reference>
<accession>A0A9X2ZK90</accession>
<feature type="transmembrane region" description="Helical" evidence="1">
    <location>
        <begin position="233"/>
        <end position="250"/>
    </location>
</feature>
<feature type="transmembrane region" description="Helical" evidence="1">
    <location>
        <begin position="284"/>
        <end position="302"/>
    </location>
</feature>
<keyword evidence="1" id="KW-0472">Membrane</keyword>
<feature type="transmembrane region" description="Helical" evidence="1">
    <location>
        <begin position="86"/>
        <end position="103"/>
    </location>
</feature>
<protein>
    <submittedName>
        <fullName evidence="2">EpsG family protein</fullName>
    </submittedName>
</protein>
<name>A0A9X2ZK90_9FLAO</name>
<feature type="transmembrane region" description="Helical" evidence="1">
    <location>
        <begin position="115"/>
        <end position="135"/>
    </location>
</feature>
<feature type="transmembrane region" description="Helical" evidence="1">
    <location>
        <begin position="311"/>
        <end position="331"/>
    </location>
</feature>
<dbReference type="AlphaFoldDB" id="A0A9X2ZK90"/>
<dbReference type="EMBL" id="JAOZEV010000002">
    <property type="protein sequence ID" value="MCV9931267.1"/>
    <property type="molecule type" value="Genomic_DNA"/>
</dbReference>
<keyword evidence="1" id="KW-1133">Transmembrane helix</keyword>
<sequence length="351" mass="41988">MIFYILLLLIVLVLFFFSSKYPNKEKNISLILLVIFVLIGGFRDRIGWDYNNYTNWYLNGTRDNGLEFGFLAIMKAFRYLNLDHKFLFFFFSFFTYLFAYLGIRKYTKKSSLPLVLYFLIPVLFLYSFTYMRQFLSVTISFYAFSFLLDKKYLKYFLLMGLATSIHYSCLIPLVVFLILFKWGQYIKIRYLYVVMGLSFIISQIGIIHLLSFFLRDSHYLFYVSSKFAIPVPLMKLLLLNVMGLIVLWYYDKYGFQLLHQKYLLLAYICSVIFVNIFSESSELTRIYIYFRIFEIVLVSEVIRSALVNKKLWLISFACCFYIFPFFRAIIIDSKEQPQKELKLVPYKSLLF</sequence>
<feature type="transmembrane region" description="Helical" evidence="1">
    <location>
        <begin position="191"/>
        <end position="213"/>
    </location>
</feature>
<dbReference type="Proteomes" id="UP001151133">
    <property type="component" value="Unassembled WGS sequence"/>
</dbReference>
<dbReference type="RefSeq" id="WP_264285633.1">
    <property type="nucleotide sequence ID" value="NZ_JAOZEV010000002.1"/>
</dbReference>
<keyword evidence="3" id="KW-1185">Reference proteome</keyword>
<evidence type="ECO:0000313" key="2">
    <source>
        <dbReference type="EMBL" id="MCV9931267.1"/>
    </source>
</evidence>
<proteinExistence type="predicted"/>
<gene>
    <name evidence="2" type="ORF">OIU80_03155</name>
</gene>
<feature type="transmembrane region" description="Helical" evidence="1">
    <location>
        <begin position="262"/>
        <end position="278"/>
    </location>
</feature>
<keyword evidence="1" id="KW-0812">Transmembrane</keyword>
<feature type="transmembrane region" description="Helical" evidence="1">
    <location>
        <begin position="28"/>
        <end position="43"/>
    </location>
</feature>
<dbReference type="InterPro" id="IPR049458">
    <property type="entry name" value="EpsG-like"/>
</dbReference>
<organism evidence="2 3">
    <name type="scientific">Flavobacterium frigoritolerans</name>
    <dbReference type="NCBI Taxonomy" id="2987686"/>
    <lineage>
        <taxon>Bacteria</taxon>
        <taxon>Pseudomonadati</taxon>
        <taxon>Bacteroidota</taxon>
        <taxon>Flavobacteriia</taxon>
        <taxon>Flavobacteriales</taxon>
        <taxon>Flavobacteriaceae</taxon>
        <taxon>Flavobacterium</taxon>
    </lineage>
</organism>
<comment type="caution">
    <text evidence="2">The sequence shown here is derived from an EMBL/GenBank/DDBJ whole genome shotgun (WGS) entry which is preliminary data.</text>
</comment>
<evidence type="ECO:0000256" key="1">
    <source>
        <dbReference type="SAM" id="Phobius"/>
    </source>
</evidence>
<dbReference type="Pfam" id="PF14897">
    <property type="entry name" value="EpsG"/>
    <property type="match status" value="1"/>
</dbReference>
<feature type="transmembrane region" description="Helical" evidence="1">
    <location>
        <begin position="155"/>
        <end position="179"/>
    </location>
</feature>